<dbReference type="Gene3D" id="3.30.1330.40">
    <property type="entry name" value="RutC-like"/>
    <property type="match status" value="1"/>
</dbReference>
<dbReference type="InterPro" id="IPR006175">
    <property type="entry name" value="YjgF/YER057c/UK114"/>
</dbReference>
<evidence type="ECO:0000313" key="2">
    <source>
        <dbReference type="EMBL" id="SEC07450.1"/>
    </source>
</evidence>
<dbReference type="GO" id="GO:0019239">
    <property type="term" value="F:deaminase activity"/>
    <property type="evidence" value="ECO:0007669"/>
    <property type="project" value="TreeGrafter"/>
</dbReference>
<evidence type="ECO:0000256" key="1">
    <source>
        <dbReference type="ARBA" id="ARBA00010552"/>
    </source>
</evidence>
<protein>
    <submittedName>
        <fullName evidence="2">Enamine deaminase RidA, house cleaning of reactive enamine intermediates, YjgF/YER057c/UK114 family</fullName>
    </submittedName>
</protein>
<dbReference type="GO" id="GO:0005829">
    <property type="term" value="C:cytosol"/>
    <property type="evidence" value="ECO:0007669"/>
    <property type="project" value="TreeGrafter"/>
</dbReference>
<gene>
    <name evidence="2" type="ORF">SAMN05443244_2580</name>
</gene>
<name>A0A1H4PJB9_9BACT</name>
<proteinExistence type="inferred from homology"/>
<dbReference type="PANTHER" id="PTHR11803">
    <property type="entry name" value="2-IMINOBUTANOATE/2-IMINOPROPANOATE DEAMINASE RIDA"/>
    <property type="match status" value="1"/>
</dbReference>
<dbReference type="CDD" id="cd00448">
    <property type="entry name" value="YjgF_YER057c_UK114_family"/>
    <property type="match status" value="1"/>
</dbReference>
<sequence length="127" mass="13970">MSNENSPKREYFSATNPFPNAAVYTPAVAFGDLVFLAGKTSWNAPDPTDIRSCAQHVLDGIEKELIHAGSSMEQVLKVTVYLRDIEDWDALNEVYVGRFGPNPPARTTIAAVLPRDSRVGIDVIAHR</sequence>
<evidence type="ECO:0000313" key="3">
    <source>
        <dbReference type="Proteomes" id="UP000182409"/>
    </source>
</evidence>
<comment type="similarity">
    <text evidence="1">Belongs to the RutC family.</text>
</comment>
<organism evidence="2 3">
    <name type="scientific">Terriglobus roseus</name>
    <dbReference type="NCBI Taxonomy" id="392734"/>
    <lineage>
        <taxon>Bacteria</taxon>
        <taxon>Pseudomonadati</taxon>
        <taxon>Acidobacteriota</taxon>
        <taxon>Terriglobia</taxon>
        <taxon>Terriglobales</taxon>
        <taxon>Acidobacteriaceae</taxon>
        <taxon>Terriglobus</taxon>
    </lineage>
</organism>
<dbReference type="Proteomes" id="UP000182409">
    <property type="component" value="Unassembled WGS sequence"/>
</dbReference>
<dbReference type="InterPro" id="IPR035959">
    <property type="entry name" value="RutC-like_sf"/>
</dbReference>
<reference evidence="2 3" key="1">
    <citation type="submission" date="2016-10" db="EMBL/GenBank/DDBJ databases">
        <authorList>
            <person name="de Groot N.N."/>
        </authorList>
    </citation>
    <scope>NUCLEOTIDE SEQUENCE [LARGE SCALE GENOMIC DNA]</scope>
    <source>
        <strain evidence="2 3">AB35.6</strain>
    </source>
</reference>
<accession>A0A1H4PJB9</accession>
<dbReference type="PANTHER" id="PTHR11803:SF58">
    <property type="entry name" value="PROTEIN HMF1-RELATED"/>
    <property type="match status" value="1"/>
</dbReference>
<dbReference type="RefSeq" id="WP_074654423.1">
    <property type="nucleotide sequence ID" value="NZ_FNSD01000001.1"/>
</dbReference>
<dbReference type="SUPFAM" id="SSF55298">
    <property type="entry name" value="YjgF-like"/>
    <property type="match status" value="1"/>
</dbReference>
<dbReference type="Pfam" id="PF01042">
    <property type="entry name" value="Ribonuc_L-PSP"/>
    <property type="match status" value="1"/>
</dbReference>
<dbReference type="AlphaFoldDB" id="A0A1H4PJB9"/>
<dbReference type="EMBL" id="FNSD01000001">
    <property type="protein sequence ID" value="SEC07450.1"/>
    <property type="molecule type" value="Genomic_DNA"/>
</dbReference>